<evidence type="ECO:0008006" key="3">
    <source>
        <dbReference type="Google" id="ProtNLM"/>
    </source>
</evidence>
<evidence type="ECO:0000313" key="2">
    <source>
        <dbReference type="Proteomes" id="UP001204151"/>
    </source>
</evidence>
<organism evidence="1 2">
    <name type="scientific">Massilia pinisoli</name>
    <dbReference type="NCBI Taxonomy" id="1772194"/>
    <lineage>
        <taxon>Bacteria</taxon>
        <taxon>Pseudomonadati</taxon>
        <taxon>Pseudomonadota</taxon>
        <taxon>Betaproteobacteria</taxon>
        <taxon>Burkholderiales</taxon>
        <taxon>Oxalobacteraceae</taxon>
        <taxon>Telluria group</taxon>
        <taxon>Massilia</taxon>
    </lineage>
</organism>
<dbReference type="Proteomes" id="UP001204151">
    <property type="component" value="Unassembled WGS sequence"/>
</dbReference>
<gene>
    <name evidence="1" type="ORF">NX784_16565</name>
</gene>
<name>A0ABT1ZTF9_9BURK</name>
<reference evidence="1 2" key="1">
    <citation type="submission" date="2022-08" db="EMBL/GenBank/DDBJ databases">
        <title>Reclassification of Massilia species as members of the genera Telluria, Duganella, Pseudoduganella, Mokoshia gen. nov. and Zemynaea gen. nov. using orthogonal and non-orthogonal genome-based approaches.</title>
        <authorList>
            <person name="Bowman J.P."/>
        </authorList>
    </citation>
    <scope>NUCLEOTIDE SEQUENCE [LARGE SCALE GENOMIC DNA]</scope>
    <source>
        <strain evidence="1 2">JCM 31316</strain>
    </source>
</reference>
<accession>A0ABT1ZTF9</accession>
<dbReference type="EMBL" id="JANUGW010000011">
    <property type="protein sequence ID" value="MCS0583205.1"/>
    <property type="molecule type" value="Genomic_DNA"/>
</dbReference>
<evidence type="ECO:0000313" key="1">
    <source>
        <dbReference type="EMBL" id="MCS0583205.1"/>
    </source>
</evidence>
<comment type="caution">
    <text evidence="1">The sequence shown here is derived from an EMBL/GenBank/DDBJ whole genome shotgun (WGS) entry which is preliminary data.</text>
</comment>
<dbReference type="RefSeq" id="WP_258817797.1">
    <property type="nucleotide sequence ID" value="NZ_JANUGW010000011.1"/>
</dbReference>
<sequence>MIFHASIPAREPERVAAVIAEIWGGQSFRFPPWPGAWVAMAGDARGSMVEVYPHTMPMAPGNGAEMARPHPDAAPRPYACFHLAIATELSVDDILAIGAREGWRAVPCSRGGVFDVVELWLENGLMFEVLTPEMQDDYRTGVTVDMWRFTRHAAPVPA</sequence>
<protein>
    <recommendedName>
        <fullName evidence="3">VOC domain-containing protein</fullName>
    </recommendedName>
</protein>
<keyword evidence="2" id="KW-1185">Reference proteome</keyword>
<proteinExistence type="predicted"/>